<evidence type="ECO:0000313" key="2">
    <source>
        <dbReference type="EMBL" id="CDN31340.1"/>
    </source>
</evidence>
<dbReference type="OrthoDB" id="1100622at2"/>
<dbReference type="EMBL" id="HG934468">
    <property type="protein sequence ID" value="CDN31340.1"/>
    <property type="molecule type" value="Genomic_DNA"/>
</dbReference>
<sequence length="119" mass="13975">MEVVTMDSRAYAELNKKLDKILRYVVREARQSVESEKVITNDELAELLGVSLRTLQRLRSRDKLSYKIIYGKCYYSLADIEKSLREQTLYRNPKTFGELRKNFRLIIENRKNGAVGTVR</sequence>
<gene>
    <name evidence="2" type="ORF">BN938_1247</name>
</gene>
<feature type="domain" description="Helix-turn-helix" evidence="1">
    <location>
        <begin position="40"/>
        <end position="87"/>
    </location>
</feature>
<dbReference type="Pfam" id="PF12728">
    <property type="entry name" value="HTH_17"/>
    <property type="match status" value="1"/>
</dbReference>
<dbReference type="SUPFAM" id="SSF46955">
    <property type="entry name" value="Putative DNA-binding domain"/>
    <property type="match status" value="1"/>
</dbReference>
<proteinExistence type="predicted"/>
<dbReference type="InterPro" id="IPR041657">
    <property type="entry name" value="HTH_17"/>
</dbReference>
<dbReference type="eggNOG" id="ENOG5032X8Z">
    <property type="taxonomic scope" value="Bacteria"/>
</dbReference>
<organism evidence="2 3">
    <name type="scientific">Mucinivorans hirudinis</name>
    <dbReference type="NCBI Taxonomy" id="1433126"/>
    <lineage>
        <taxon>Bacteria</taxon>
        <taxon>Pseudomonadati</taxon>
        <taxon>Bacteroidota</taxon>
        <taxon>Bacteroidia</taxon>
        <taxon>Bacteroidales</taxon>
        <taxon>Rikenellaceae</taxon>
        <taxon>Mucinivorans</taxon>
    </lineage>
</organism>
<dbReference type="HOGENOM" id="CLU_133781_0_1_10"/>
<dbReference type="PANTHER" id="PTHR34585">
    <property type="match status" value="1"/>
</dbReference>
<dbReference type="Proteomes" id="UP000027616">
    <property type="component" value="Chromosome I"/>
</dbReference>
<dbReference type="KEGG" id="rbc:BN938_1247"/>
<evidence type="ECO:0000259" key="1">
    <source>
        <dbReference type="Pfam" id="PF12728"/>
    </source>
</evidence>
<dbReference type="InterPro" id="IPR009061">
    <property type="entry name" value="DNA-bd_dom_put_sf"/>
</dbReference>
<name>A0A060R7R8_9BACT</name>
<keyword evidence="3" id="KW-1185">Reference proteome</keyword>
<evidence type="ECO:0000313" key="3">
    <source>
        <dbReference type="Proteomes" id="UP000027616"/>
    </source>
</evidence>
<accession>A0A060R7R8</accession>
<reference evidence="2 3" key="1">
    <citation type="journal article" date="2015" name="Genome Announc.">
        <title>Complete Genome Sequence of the Novel Leech Symbiont Mucinivorans hirudinis M3T.</title>
        <authorList>
            <person name="Nelson M.C."/>
            <person name="Bomar L."/>
            <person name="Graf J."/>
        </authorList>
    </citation>
    <scope>NUCLEOTIDE SEQUENCE [LARGE SCALE GENOMIC DNA]</scope>
    <source>
        <strain evidence="3">M3</strain>
    </source>
</reference>
<protein>
    <recommendedName>
        <fullName evidence="1">Helix-turn-helix domain-containing protein</fullName>
    </recommendedName>
</protein>
<dbReference type="AlphaFoldDB" id="A0A060R7R8"/>
<dbReference type="PANTHER" id="PTHR34585:SF22">
    <property type="entry name" value="HELIX-TURN-HELIX DOMAIN-CONTAINING PROTEIN"/>
    <property type="match status" value="1"/>
</dbReference>
<dbReference type="STRING" id="1433126.BN938_1247"/>